<feature type="coiled-coil region" evidence="1">
    <location>
        <begin position="234"/>
        <end position="261"/>
    </location>
</feature>
<feature type="coiled-coil region" evidence="1">
    <location>
        <begin position="81"/>
        <end position="178"/>
    </location>
</feature>
<proteinExistence type="predicted"/>
<protein>
    <submittedName>
        <fullName evidence="3">Uncharacterized protein</fullName>
    </submittedName>
</protein>
<evidence type="ECO:0000313" key="3">
    <source>
        <dbReference type="EMBL" id="KAK7194027.1"/>
    </source>
</evidence>
<evidence type="ECO:0000256" key="2">
    <source>
        <dbReference type="SAM" id="MobiDB-lite"/>
    </source>
</evidence>
<reference evidence="3 4" key="1">
    <citation type="journal article" date="2021" name="MBio">
        <title>A New Model Trypanosomatid, Novymonas esmeraldas: Genomic Perception of Its 'Candidatus Pandoraea novymonadis' Endosymbiont.</title>
        <authorList>
            <person name="Zakharova A."/>
            <person name="Saura A."/>
            <person name="Butenko A."/>
            <person name="Podesvova L."/>
            <person name="Warmusova S."/>
            <person name="Kostygov A.Y."/>
            <person name="Nenarokova A."/>
            <person name="Lukes J."/>
            <person name="Opperdoes F.R."/>
            <person name="Yurchenko V."/>
        </authorList>
    </citation>
    <scope>NUCLEOTIDE SEQUENCE [LARGE SCALE GENOMIC DNA]</scope>
    <source>
        <strain evidence="3 4">E262AT.01</strain>
    </source>
</reference>
<name>A0AAW0EIX0_9TRYP</name>
<gene>
    <name evidence="3" type="ORF">NESM_000315100</name>
</gene>
<feature type="coiled-coil region" evidence="1">
    <location>
        <begin position="329"/>
        <end position="441"/>
    </location>
</feature>
<feature type="region of interest" description="Disordered" evidence="2">
    <location>
        <begin position="818"/>
        <end position="867"/>
    </location>
</feature>
<keyword evidence="4" id="KW-1185">Reference proteome</keyword>
<accession>A0AAW0EIX0</accession>
<organism evidence="3 4">
    <name type="scientific">Novymonas esmeraldas</name>
    <dbReference type="NCBI Taxonomy" id="1808958"/>
    <lineage>
        <taxon>Eukaryota</taxon>
        <taxon>Discoba</taxon>
        <taxon>Euglenozoa</taxon>
        <taxon>Kinetoplastea</taxon>
        <taxon>Metakinetoplastina</taxon>
        <taxon>Trypanosomatida</taxon>
        <taxon>Trypanosomatidae</taxon>
        <taxon>Novymonas</taxon>
    </lineage>
</organism>
<evidence type="ECO:0000313" key="4">
    <source>
        <dbReference type="Proteomes" id="UP001430356"/>
    </source>
</evidence>
<feature type="compositionally biased region" description="Low complexity" evidence="2">
    <location>
        <begin position="823"/>
        <end position="833"/>
    </location>
</feature>
<dbReference type="AlphaFoldDB" id="A0AAW0EIX0"/>
<sequence length="867" mass="96573">MPAKKAGRAKSSPAIAAREAELVQETELMRQETQRERLRNEECELRQRIEEEEGKLLEAHRVRERDIHNTLAEAERQAHYAAKEREMAASVAQKVQELQEAQAMLGLKVQENDLLEKEKASALRRVALLTNELELAQLRHTEAQQSATAADLVHQESQRRWEAEYDALQQAYQELGMRHASMELEHARATSAAEAAAATPADADAEKAATAKTGTAAAAAAAASSSDGETAMLLRVMQTEVERYKATAVQLQEEVTHVRKEEERSNLLVGILNTQLESVREDNKRLHDLAQKRQAELEAAGQLRRDANEARQSALTEMQQTLSAAAVHQRQLELELDVHRKEAEKLTAELSEARRECVALKDELKAASRQATQQAHADHATNTAMQAELANQRKDLELALKAKETAEDDKFNHKILTRAEIDSLKARLQRLQETMERKDREAFETIAVLKADLAKQESSSVQLSHEHGLNLSALQAHVASTESERDSLRAGLDSLQQSSRRREQELYEQLTQVTARHTAASEELERLRADTAQKESDYTHNTICLNAERENLRTKISEMTEAAAQQLLTHATEVEQLRSETEQLESHLTAESRTQKAACTRERERADMAERNVRRLQDTIHAMEEAAHSDGVTHSEAVKALQAESRDLRSELGIARRTIERLECAIGDQAGYRQLTELNDKLTKELQAQQRSAATLGDKAVALQIEAETMGGYKVKKAQEERELMARRLQQTERRYRLLVPLFAQLRVLVETHLASYLHPELYAALEEYDRQTSLQPTHTAKTHHKGGGAAALDGAAADAAVATAAAPSHENYAATLPTAMQPRRPSSPSASRNGFFKGPAIRSSRITTGTDADYPASARLPPIANA</sequence>
<evidence type="ECO:0000256" key="1">
    <source>
        <dbReference type="SAM" id="Coils"/>
    </source>
</evidence>
<feature type="region of interest" description="Disordered" evidence="2">
    <location>
        <begin position="583"/>
        <end position="608"/>
    </location>
</feature>
<keyword evidence="1" id="KW-0175">Coiled coil</keyword>
<dbReference type="Proteomes" id="UP001430356">
    <property type="component" value="Unassembled WGS sequence"/>
</dbReference>
<comment type="caution">
    <text evidence="3">The sequence shown here is derived from an EMBL/GenBank/DDBJ whole genome shotgun (WGS) entry which is preliminary data.</text>
</comment>
<dbReference type="EMBL" id="JAECZO010000030">
    <property type="protein sequence ID" value="KAK7194027.1"/>
    <property type="molecule type" value="Genomic_DNA"/>
</dbReference>